<dbReference type="RefSeq" id="WP_090551680.1">
    <property type="nucleotide sequence ID" value="NZ_FNSR01000003.1"/>
</dbReference>
<evidence type="ECO:0000256" key="1">
    <source>
        <dbReference type="ARBA" id="ARBA00004651"/>
    </source>
</evidence>
<keyword evidence="5 7" id="KW-0472">Membrane</keyword>
<organism evidence="9 10">
    <name type="scientific">Paraburkholderia caballeronis</name>
    <dbReference type="NCBI Taxonomy" id="416943"/>
    <lineage>
        <taxon>Bacteria</taxon>
        <taxon>Pseudomonadati</taxon>
        <taxon>Pseudomonadota</taxon>
        <taxon>Betaproteobacteria</taxon>
        <taxon>Burkholderiales</taxon>
        <taxon>Burkholderiaceae</taxon>
        <taxon>Paraburkholderia</taxon>
    </lineage>
</organism>
<name>A0A1H7RRS7_9BURK</name>
<comment type="similarity">
    <text evidence="6">Belongs to the peptidase A24 family.</text>
</comment>
<evidence type="ECO:0000256" key="5">
    <source>
        <dbReference type="ARBA" id="ARBA00023136"/>
    </source>
</evidence>
<evidence type="ECO:0000256" key="6">
    <source>
        <dbReference type="RuleBase" id="RU003793"/>
    </source>
</evidence>
<dbReference type="AlphaFoldDB" id="A0A1H7RRS7"/>
<feature type="transmembrane region" description="Helical" evidence="7">
    <location>
        <begin position="6"/>
        <end position="24"/>
    </location>
</feature>
<dbReference type="GO" id="GO:0004190">
    <property type="term" value="F:aspartic-type endopeptidase activity"/>
    <property type="evidence" value="ECO:0007669"/>
    <property type="project" value="InterPro"/>
</dbReference>
<evidence type="ECO:0000259" key="8">
    <source>
        <dbReference type="Pfam" id="PF01478"/>
    </source>
</evidence>
<dbReference type="OrthoDB" id="9113591at2"/>
<feature type="domain" description="Prepilin type IV endopeptidase peptidase" evidence="8">
    <location>
        <begin position="12"/>
        <end position="114"/>
    </location>
</feature>
<feature type="transmembrane region" description="Helical" evidence="7">
    <location>
        <begin position="31"/>
        <end position="50"/>
    </location>
</feature>
<accession>A0A1H7RRS7</accession>
<dbReference type="STRING" id="416943.SAMN05445871_5536"/>
<comment type="subcellular location">
    <subcellularLocation>
        <location evidence="1">Cell membrane</location>
        <topology evidence="1">Multi-pass membrane protein</topology>
    </subcellularLocation>
</comment>
<gene>
    <name evidence="9" type="ORF">SAMN05192542_110162</name>
</gene>
<evidence type="ECO:0000313" key="10">
    <source>
        <dbReference type="Proteomes" id="UP000199120"/>
    </source>
</evidence>
<protein>
    <submittedName>
        <fullName evidence="9">Prepilin peptidase CpaA</fullName>
    </submittedName>
</protein>
<dbReference type="PANTHER" id="PTHR36506:SF1">
    <property type="entry name" value="PREFLAGELLIN PEPTIDASE"/>
    <property type="match status" value="1"/>
</dbReference>
<evidence type="ECO:0000256" key="2">
    <source>
        <dbReference type="ARBA" id="ARBA00022475"/>
    </source>
</evidence>
<feature type="transmembrane region" description="Helical" evidence="7">
    <location>
        <begin position="87"/>
        <end position="115"/>
    </location>
</feature>
<keyword evidence="2" id="KW-1003">Cell membrane</keyword>
<evidence type="ECO:0000256" key="3">
    <source>
        <dbReference type="ARBA" id="ARBA00022692"/>
    </source>
</evidence>
<dbReference type="InterPro" id="IPR014032">
    <property type="entry name" value="Peptidase_A24A_bac"/>
</dbReference>
<keyword evidence="4 7" id="KW-1133">Transmembrane helix</keyword>
<keyword evidence="3 7" id="KW-0812">Transmembrane</keyword>
<evidence type="ECO:0000256" key="4">
    <source>
        <dbReference type="ARBA" id="ARBA00022989"/>
    </source>
</evidence>
<evidence type="ECO:0000256" key="7">
    <source>
        <dbReference type="SAM" id="Phobius"/>
    </source>
</evidence>
<dbReference type="EMBL" id="FOAJ01000010">
    <property type="protein sequence ID" value="SEL62906.1"/>
    <property type="molecule type" value="Genomic_DNA"/>
</dbReference>
<dbReference type="Proteomes" id="UP000199120">
    <property type="component" value="Unassembled WGS sequence"/>
</dbReference>
<sequence length="168" mass="17457">MRELSFVMHVATAAVLVWLAVMDVRSRRLPNVWVLAVGLLFFANALVVRLPFADVAFHVGTAAFVLLVGAGLFALRMVGGGDAKLAAAISLWTGAATLPATLMLVSLVGLVVALLGLATRRLDPVSCFGPMRALAMFSCQRGVPYGVALAAGGGAAILLPVLVPLLKH</sequence>
<dbReference type="Gene3D" id="1.20.120.1220">
    <property type="match status" value="1"/>
</dbReference>
<dbReference type="InterPro" id="IPR000045">
    <property type="entry name" value="Prepilin_IV_endopep_pep"/>
</dbReference>
<dbReference type="GO" id="GO:0005886">
    <property type="term" value="C:plasma membrane"/>
    <property type="evidence" value="ECO:0007669"/>
    <property type="project" value="UniProtKB-SubCell"/>
</dbReference>
<proteinExistence type="inferred from homology"/>
<dbReference type="PANTHER" id="PTHR36506">
    <property type="entry name" value="PREFLAGELLIN PEPTIDASE"/>
    <property type="match status" value="1"/>
</dbReference>
<evidence type="ECO:0000313" key="9">
    <source>
        <dbReference type="EMBL" id="SEL62906.1"/>
    </source>
</evidence>
<dbReference type="Pfam" id="PF01478">
    <property type="entry name" value="Peptidase_A24"/>
    <property type="match status" value="1"/>
</dbReference>
<feature type="transmembrane region" description="Helical" evidence="7">
    <location>
        <begin position="56"/>
        <end position="75"/>
    </location>
</feature>
<feature type="transmembrane region" description="Helical" evidence="7">
    <location>
        <begin position="145"/>
        <end position="166"/>
    </location>
</feature>
<reference evidence="10" key="1">
    <citation type="submission" date="2016-10" db="EMBL/GenBank/DDBJ databases">
        <authorList>
            <person name="Varghese N."/>
            <person name="Submissions S."/>
        </authorList>
    </citation>
    <scope>NUCLEOTIDE SEQUENCE [LARGE SCALE GENOMIC DNA]</scope>
    <source>
        <strain evidence="10">LMG 26416</strain>
    </source>
</reference>
<keyword evidence="10" id="KW-1185">Reference proteome</keyword>
<dbReference type="InterPro" id="IPR052218">
    <property type="entry name" value="Preflagellin_Peptidase"/>
</dbReference>
<dbReference type="PRINTS" id="PR00864">
    <property type="entry name" value="PREPILNPTASE"/>
</dbReference>